<feature type="coiled-coil region" evidence="1">
    <location>
        <begin position="471"/>
        <end position="517"/>
    </location>
</feature>
<evidence type="ECO:0000313" key="6">
    <source>
        <dbReference type="Proteomes" id="UP001152797"/>
    </source>
</evidence>
<dbReference type="InterPro" id="IPR012337">
    <property type="entry name" value="RNaseH-like_sf"/>
</dbReference>
<keyword evidence="6" id="KW-1185">Reference proteome</keyword>
<evidence type="ECO:0000313" key="5">
    <source>
        <dbReference type="EMBL" id="CAL4759054.1"/>
    </source>
</evidence>
<proteinExistence type="predicted"/>
<reference evidence="4" key="2">
    <citation type="submission" date="2024-04" db="EMBL/GenBank/DDBJ databases">
        <authorList>
            <person name="Chen Y."/>
            <person name="Shah S."/>
            <person name="Dougan E. K."/>
            <person name="Thang M."/>
            <person name="Chan C."/>
        </authorList>
    </citation>
    <scope>NUCLEOTIDE SEQUENCE [LARGE SCALE GENOMIC DNA]</scope>
</reference>
<reference evidence="3" key="1">
    <citation type="submission" date="2022-10" db="EMBL/GenBank/DDBJ databases">
        <authorList>
            <person name="Chen Y."/>
            <person name="Dougan E. K."/>
            <person name="Chan C."/>
            <person name="Rhodes N."/>
            <person name="Thang M."/>
        </authorList>
    </citation>
    <scope>NUCLEOTIDE SEQUENCE</scope>
</reference>
<gene>
    <name evidence="3" type="ORF">C1SCF055_LOCUS332</name>
</gene>
<dbReference type="InterPro" id="IPR025948">
    <property type="entry name" value="HTH-like_dom"/>
</dbReference>
<dbReference type="Pfam" id="PF00665">
    <property type="entry name" value="rve"/>
    <property type="match status" value="1"/>
</dbReference>
<dbReference type="InterPro" id="IPR048020">
    <property type="entry name" value="Transpos_IS3"/>
</dbReference>
<dbReference type="Proteomes" id="UP001152797">
    <property type="component" value="Unassembled WGS sequence"/>
</dbReference>
<dbReference type="EMBL" id="CAMXCT020000001">
    <property type="protein sequence ID" value="CAL1125117.1"/>
    <property type="molecule type" value="Genomic_DNA"/>
</dbReference>
<dbReference type="GO" id="GO:0006313">
    <property type="term" value="P:DNA transposition"/>
    <property type="evidence" value="ECO:0007669"/>
    <property type="project" value="InterPro"/>
</dbReference>
<feature type="coiled-coil region" evidence="1">
    <location>
        <begin position="53"/>
        <end position="80"/>
    </location>
</feature>
<dbReference type="SUPFAM" id="SSF46689">
    <property type="entry name" value="Homeodomain-like"/>
    <property type="match status" value="1"/>
</dbReference>
<dbReference type="InterPro" id="IPR002514">
    <property type="entry name" value="Transposase_8"/>
</dbReference>
<evidence type="ECO:0000256" key="1">
    <source>
        <dbReference type="SAM" id="Coils"/>
    </source>
</evidence>
<dbReference type="PANTHER" id="PTHR47515:SF1">
    <property type="entry name" value="BLR2054 PROTEIN"/>
    <property type="match status" value="1"/>
</dbReference>
<comment type="caution">
    <text evidence="3">The sequence shown here is derived from an EMBL/GenBank/DDBJ whole genome shotgun (WGS) entry which is preliminary data.</text>
</comment>
<dbReference type="SUPFAM" id="SSF53098">
    <property type="entry name" value="Ribonuclease H-like"/>
    <property type="match status" value="1"/>
</dbReference>
<dbReference type="OrthoDB" id="417576at2759"/>
<dbReference type="AlphaFoldDB" id="A0A9P1BEF9"/>
<accession>A0A9P1BEF9</accession>
<dbReference type="Pfam" id="PF01527">
    <property type="entry name" value="HTH_Tnp_1"/>
    <property type="match status" value="1"/>
</dbReference>
<dbReference type="GO" id="GO:0015074">
    <property type="term" value="P:DNA integration"/>
    <property type="evidence" value="ECO:0007669"/>
    <property type="project" value="InterPro"/>
</dbReference>
<dbReference type="PROSITE" id="PS50994">
    <property type="entry name" value="INTEGRASE"/>
    <property type="match status" value="1"/>
</dbReference>
<dbReference type="NCBIfam" id="NF033516">
    <property type="entry name" value="transpos_IS3"/>
    <property type="match status" value="1"/>
</dbReference>
<evidence type="ECO:0000313" key="3">
    <source>
        <dbReference type="EMBL" id="CAI3971742.1"/>
    </source>
</evidence>
<organism evidence="3">
    <name type="scientific">Cladocopium goreaui</name>
    <dbReference type="NCBI Taxonomy" id="2562237"/>
    <lineage>
        <taxon>Eukaryota</taxon>
        <taxon>Sar</taxon>
        <taxon>Alveolata</taxon>
        <taxon>Dinophyceae</taxon>
        <taxon>Suessiales</taxon>
        <taxon>Symbiodiniaceae</taxon>
        <taxon>Cladocopium</taxon>
    </lineage>
</organism>
<name>A0A9P1BEF9_9DINO</name>
<dbReference type="InterPro" id="IPR036397">
    <property type="entry name" value="RNaseH_sf"/>
</dbReference>
<dbReference type="Pfam" id="PF13276">
    <property type="entry name" value="HTH_21"/>
    <property type="match status" value="1"/>
</dbReference>
<sequence length="578" mass="65952">MKRTRHTTEQIIEKLRLADVSLGKGQKVPEICKTLGITEQTYYRWRQKYGGMAPEMVKQLRALEKENARLKKLVAEQALDMEILKQTVIKVSRRLGPEKVSERRACRVLGQSRSTQRHVRRRPSDEAKLLAEMRRIATRRPRFGSPRIHDALTKRGWKINHKRVERLWREKGMQVPRKQHKRRRLACGGSENSCVRKRPLRPNHVWSYDFVEDRTEKNRKLRMLVVIDEFTRESLAIEVAWSLKSQQVIEVLQYLFAVRGAPENLRSDNGPEFVARAVTRWLHQAHVKTLFIAKGSPWENGYVESFNSRFRDELLDRELFVSLEDAPPCNICCPLLFANLGRNIRPARTIVVGIDVAPVGVCGFAASLSLESAFVVVDDGVEFQPDRVRSVVSAQSIVAGNVFQQRGDFWQLSFAGESKLLKDSVGLGYIARLLMEPDRDIPAVTLLASKAGIDPLTTSGSSGEMLDKQARDEYGRRYSELQEELRKSRKNKDLGKIEKLEGEMEQLTRELASATGIGGRSRQQTDIEKVRKSVSMAVSRDIQRIGKEHESLGRHLTASITSGLTFRYAPEGQMDWLT</sequence>
<feature type="domain" description="Integrase catalytic" evidence="2">
    <location>
        <begin position="198"/>
        <end position="366"/>
    </location>
</feature>
<dbReference type="GO" id="GO:0004803">
    <property type="term" value="F:transposase activity"/>
    <property type="evidence" value="ECO:0007669"/>
    <property type="project" value="InterPro"/>
</dbReference>
<protein>
    <submittedName>
        <fullName evidence="5">Insertion element IS407 uncharacterized 31.7 kDa protein (ORF1)</fullName>
    </submittedName>
</protein>
<evidence type="ECO:0000313" key="4">
    <source>
        <dbReference type="EMBL" id="CAL1125117.1"/>
    </source>
</evidence>
<keyword evidence="1" id="KW-0175">Coiled coil</keyword>
<dbReference type="PANTHER" id="PTHR47515">
    <property type="entry name" value="LOW CALCIUM RESPONSE LOCUS PROTEIN T"/>
    <property type="match status" value="1"/>
</dbReference>
<dbReference type="Gene3D" id="3.30.420.10">
    <property type="entry name" value="Ribonuclease H-like superfamily/Ribonuclease H"/>
    <property type="match status" value="1"/>
</dbReference>
<dbReference type="EMBL" id="CAMXCT010000001">
    <property type="protein sequence ID" value="CAI3971742.1"/>
    <property type="molecule type" value="Genomic_DNA"/>
</dbReference>
<dbReference type="GO" id="GO:0003677">
    <property type="term" value="F:DNA binding"/>
    <property type="evidence" value="ECO:0007669"/>
    <property type="project" value="InterPro"/>
</dbReference>
<dbReference type="InterPro" id="IPR001584">
    <property type="entry name" value="Integrase_cat-core"/>
</dbReference>
<dbReference type="InterPro" id="IPR009057">
    <property type="entry name" value="Homeodomain-like_sf"/>
</dbReference>
<evidence type="ECO:0000259" key="2">
    <source>
        <dbReference type="PROSITE" id="PS50994"/>
    </source>
</evidence>
<dbReference type="EMBL" id="CAMXCT030000001">
    <property type="protein sequence ID" value="CAL4759054.1"/>
    <property type="molecule type" value="Genomic_DNA"/>
</dbReference>